<feature type="compositionally biased region" description="Basic and acidic residues" evidence="1">
    <location>
        <begin position="111"/>
        <end position="158"/>
    </location>
</feature>
<dbReference type="EMBL" id="DS022260">
    <property type="protein sequence ID" value="EWG53922.1"/>
    <property type="molecule type" value="Genomic_DNA"/>
</dbReference>
<dbReference type="Proteomes" id="UP000009096">
    <property type="component" value="Chromosome 4"/>
</dbReference>
<evidence type="ECO:0000313" key="3">
    <source>
        <dbReference type="Proteomes" id="UP000009096"/>
    </source>
</evidence>
<sequence>MARLSPRSCKVLFRLCGIRREVRRHRDLSAAGRVFIKGGLAIKRGNAKRAASKGTSSRPASIVTDDVETPDSLVMMSKSAGFGAKMTRLSFGTSSSLRRLWVMGRGRRQCQKRDIVRSKEGPHTNSLEKHGSAGSHDDGTDGQKRKDGVTQCKQGERCNHRRAWNRRQGR</sequence>
<protein>
    <submittedName>
        <fullName evidence="2">Uncharacterized protein</fullName>
    </submittedName>
</protein>
<dbReference type="RefSeq" id="XP_018760113.1">
    <property type="nucleotide sequence ID" value="XM_018906459.1"/>
</dbReference>
<dbReference type="GeneID" id="30074072"/>
<dbReference type="AlphaFoldDB" id="W7NBV6"/>
<name>W7NBV6_GIBM7</name>
<accession>W7NBV6</accession>
<organism evidence="2 3">
    <name type="scientific">Gibberella moniliformis (strain M3125 / FGSC 7600)</name>
    <name type="common">Maize ear and stalk rot fungus</name>
    <name type="synonym">Fusarium verticillioides</name>
    <dbReference type="NCBI Taxonomy" id="334819"/>
    <lineage>
        <taxon>Eukaryota</taxon>
        <taxon>Fungi</taxon>
        <taxon>Dikarya</taxon>
        <taxon>Ascomycota</taxon>
        <taxon>Pezizomycotina</taxon>
        <taxon>Sordariomycetes</taxon>
        <taxon>Hypocreomycetidae</taxon>
        <taxon>Hypocreales</taxon>
        <taxon>Nectriaceae</taxon>
        <taxon>Fusarium</taxon>
        <taxon>Fusarium fujikuroi species complex</taxon>
    </lineage>
</organism>
<dbReference type="KEGG" id="fvr:FVEG_17196"/>
<proteinExistence type="predicted"/>
<dbReference type="EMBL" id="CM000581">
    <property type="protein sequence ID" value="EWG53922.1"/>
    <property type="molecule type" value="Genomic_DNA"/>
</dbReference>
<gene>
    <name evidence="2" type="ORF">FVEG_17196</name>
</gene>
<keyword evidence="3" id="KW-1185">Reference proteome</keyword>
<dbReference type="VEuPathDB" id="FungiDB:FVEG_17196"/>
<evidence type="ECO:0000256" key="1">
    <source>
        <dbReference type="SAM" id="MobiDB-lite"/>
    </source>
</evidence>
<reference evidence="2 3" key="1">
    <citation type="journal article" date="2010" name="Nature">
        <title>Comparative genomics reveals mobile pathogenicity chromosomes in Fusarium.</title>
        <authorList>
            <person name="Ma L.J."/>
            <person name="van der Does H.C."/>
            <person name="Borkovich K.A."/>
            <person name="Coleman J.J."/>
            <person name="Daboussi M.J."/>
            <person name="Di Pietro A."/>
            <person name="Dufresne M."/>
            <person name="Freitag M."/>
            <person name="Grabherr M."/>
            <person name="Henrissat B."/>
            <person name="Houterman P.M."/>
            <person name="Kang S."/>
            <person name="Shim W.B."/>
            <person name="Woloshuk C."/>
            <person name="Xie X."/>
            <person name="Xu J.R."/>
            <person name="Antoniw J."/>
            <person name="Baker S.E."/>
            <person name="Bluhm B.H."/>
            <person name="Breakspear A."/>
            <person name="Brown D.W."/>
            <person name="Butchko R.A."/>
            <person name="Chapman S."/>
            <person name="Coulson R."/>
            <person name="Coutinho P.M."/>
            <person name="Danchin E.G."/>
            <person name="Diener A."/>
            <person name="Gale L.R."/>
            <person name="Gardiner D.M."/>
            <person name="Goff S."/>
            <person name="Hammond-Kosack K.E."/>
            <person name="Hilburn K."/>
            <person name="Hua-Van A."/>
            <person name="Jonkers W."/>
            <person name="Kazan K."/>
            <person name="Kodira C.D."/>
            <person name="Koehrsen M."/>
            <person name="Kumar L."/>
            <person name="Lee Y.H."/>
            <person name="Li L."/>
            <person name="Manners J.M."/>
            <person name="Miranda-Saavedra D."/>
            <person name="Mukherjee M."/>
            <person name="Park G."/>
            <person name="Park J."/>
            <person name="Park S.Y."/>
            <person name="Proctor R.H."/>
            <person name="Regev A."/>
            <person name="Ruiz-Roldan M.C."/>
            <person name="Sain D."/>
            <person name="Sakthikumar S."/>
            <person name="Sykes S."/>
            <person name="Schwartz D.C."/>
            <person name="Turgeon B.G."/>
            <person name="Wapinski I."/>
            <person name="Yoder O."/>
            <person name="Young S."/>
            <person name="Zeng Q."/>
            <person name="Zhou S."/>
            <person name="Galagan J."/>
            <person name="Cuomo C.A."/>
            <person name="Kistler H.C."/>
            <person name="Rep M."/>
        </authorList>
    </citation>
    <scope>NUCLEOTIDE SEQUENCE [LARGE SCALE GENOMIC DNA]</scope>
    <source>
        <strain evidence="3">M3125 / FGSC 7600</strain>
    </source>
</reference>
<feature type="compositionally biased region" description="Basic residues" evidence="1">
    <location>
        <begin position="159"/>
        <end position="170"/>
    </location>
</feature>
<evidence type="ECO:0000313" key="2">
    <source>
        <dbReference type="EMBL" id="EWG53922.1"/>
    </source>
</evidence>
<feature type="region of interest" description="Disordered" evidence="1">
    <location>
        <begin position="111"/>
        <end position="170"/>
    </location>
</feature>